<evidence type="ECO:0000313" key="12">
    <source>
        <dbReference type="EMBL" id="XBQ24134.1"/>
    </source>
</evidence>
<dbReference type="SUPFAM" id="SSF55021">
    <property type="entry name" value="ACT-like"/>
    <property type="match status" value="1"/>
</dbReference>
<dbReference type="GO" id="GO:0004072">
    <property type="term" value="F:aspartate kinase activity"/>
    <property type="evidence" value="ECO:0007669"/>
    <property type="project" value="UniProtKB-EC"/>
</dbReference>
<comment type="pathway">
    <text evidence="10">Amino-acid biosynthesis; L-threonine biosynthesis; L-threonine from L-aspartate: step 1/5.</text>
</comment>
<evidence type="ECO:0000256" key="5">
    <source>
        <dbReference type="ARBA" id="ARBA00022777"/>
    </source>
</evidence>
<dbReference type="EC" id="2.7.2.4" evidence="9"/>
<keyword evidence="5 9" id="KW-0418">Kinase</keyword>
<dbReference type="GO" id="GO:0009090">
    <property type="term" value="P:homoserine biosynthetic process"/>
    <property type="evidence" value="ECO:0007669"/>
    <property type="project" value="TreeGrafter"/>
</dbReference>
<dbReference type="RefSeq" id="WP_349352481.1">
    <property type="nucleotide sequence ID" value="NZ_CP157804.1"/>
</dbReference>
<comment type="catalytic activity">
    <reaction evidence="7 9">
        <text>L-aspartate + ATP = 4-phospho-L-aspartate + ADP</text>
        <dbReference type="Rhea" id="RHEA:23776"/>
        <dbReference type="ChEBI" id="CHEBI:29991"/>
        <dbReference type="ChEBI" id="CHEBI:30616"/>
        <dbReference type="ChEBI" id="CHEBI:57535"/>
        <dbReference type="ChEBI" id="CHEBI:456216"/>
        <dbReference type="EC" id="2.7.2.4"/>
    </reaction>
</comment>
<comment type="pathway">
    <text evidence="10">Amino-acid biosynthesis; L-methionine biosynthesis via de novo pathway; L-homoserine from L-aspartate: step 1/3.</text>
</comment>
<dbReference type="InterPro" id="IPR001341">
    <property type="entry name" value="Asp_kinase"/>
</dbReference>
<dbReference type="NCBIfam" id="TIGR00657">
    <property type="entry name" value="asp_kinases"/>
    <property type="match status" value="1"/>
</dbReference>
<comment type="similarity">
    <text evidence="2 9">Belongs to the aspartokinase family.</text>
</comment>
<dbReference type="InterPro" id="IPR045865">
    <property type="entry name" value="ACT-like_dom_sf"/>
</dbReference>
<dbReference type="Gene3D" id="1.20.120.1320">
    <property type="entry name" value="Aspartokinase, catalytic domain"/>
    <property type="match status" value="1"/>
</dbReference>
<feature type="binding site" evidence="8">
    <location>
        <position position="43"/>
    </location>
    <ligand>
        <name>substrate</name>
    </ligand>
</feature>
<dbReference type="KEGG" id="fld:ABNE31_04250"/>
<evidence type="ECO:0000256" key="2">
    <source>
        <dbReference type="ARBA" id="ARBA00010122"/>
    </source>
</evidence>
<feature type="binding site" evidence="8">
    <location>
        <position position="121"/>
    </location>
    <ligand>
        <name>substrate</name>
    </ligand>
</feature>
<keyword evidence="3 9" id="KW-0808">Transferase</keyword>
<dbReference type="InterPro" id="IPR001048">
    <property type="entry name" value="Asp/Glu/Uridylate_kinase"/>
</dbReference>
<sequence length="416" mass="47035">MRVFKFGGASVKDADAVRNVVNVLKEVGYQDTLVVISAMGKMTNAMEKVVESYFNDKANVQSSLQEVVEYHHNIITNLFQNQNHPVYNRVKMLFDEVRGFLAWNKSPKYGFVYDQVVCYGELLSSTIVSAYLNEVGISNQWLDVRTLIKTDTTNRDAQVLWDRTQAEVLSRVDVSKLNITQGFLGSDDNNFTTTLGREGSDYSAAILAYCLNAESVTIWKDVPGVLNADPRNFENAQLLDKISYREAIELAFYGASVIHPKTLQPLQRKEIPLHVKSFVNPKDKGTTVGKGNGIEPKVPCFIVKKNQVLLKLSSLDFSFIVEDNISEIFKLFHDHRLKVDLIQNSAISFSVCLDNKFRGLPPLLEELKRKFKVVCHEDVSLYTIRHFNDDSVKSLQNGKSVLVEQRGKETVQLVVK</sequence>
<name>A0AAU7N0X8_9FLAO</name>
<evidence type="ECO:0000256" key="7">
    <source>
        <dbReference type="ARBA" id="ARBA00047872"/>
    </source>
</evidence>
<dbReference type="Gene3D" id="3.40.1160.10">
    <property type="entry name" value="Acetylglutamate kinase-like"/>
    <property type="match status" value="1"/>
</dbReference>
<feature type="binding site" evidence="8">
    <location>
        <position position="231"/>
    </location>
    <ligand>
        <name>ATP</name>
        <dbReference type="ChEBI" id="CHEBI:30616"/>
    </ligand>
</feature>
<dbReference type="PANTHER" id="PTHR21499">
    <property type="entry name" value="ASPARTATE KINASE"/>
    <property type="match status" value="1"/>
</dbReference>
<evidence type="ECO:0000256" key="1">
    <source>
        <dbReference type="ARBA" id="ARBA00004766"/>
    </source>
</evidence>
<dbReference type="PANTHER" id="PTHR21499:SF59">
    <property type="entry name" value="ASPARTOKINASE"/>
    <property type="match status" value="1"/>
</dbReference>
<evidence type="ECO:0000256" key="10">
    <source>
        <dbReference type="RuleBase" id="RU004249"/>
    </source>
</evidence>
<protein>
    <recommendedName>
        <fullName evidence="9">Aspartokinase</fullName>
        <ecNumber evidence="9">2.7.2.4</ecNumber>
    </recommendedName>
</protein>
<dbReference type="InterPro" id="IPR036393">
    <property type="entry name" value="AceGlu_kinase-like_sf"/>
</dbReference>
<dbReference type="EMBL" id="CP157804">
    <property type="protein sequence ID" value="XBQ24134.1"/>
    <property type="molecule type" value="Genomic_DNA"/>
</dbReference>
<dbReference type="GO" id="GO:0005524">
    <property type="term" value="F:ATP binding"/>
    <property type="evidence" value="ECO:0007669"/>
    <property type="project" value="UniProtKB-KW"/>
</dbReference>
<keyword evidence="10" id="KW-0028">Amino-acid biosynthesis</keyword>
<dbReference type="Pfam" id="PF00696">
    <property type="entry name" value="AA_kinase"/>
    <property type="match status" value="1"/>
</dbReference>
<dbReference type="GO" id="GO:0005829">
    <property type="term" value="C:cytosol"/>
    <property type="evidence" value="ECO:0007669"/>
    <property type="project" value="TreeGrafter"/>
</dbReference>
<evidence type="ECO:0000256" key="3">
    <source>
        <dbReference type="ARBA" id="ARBA00022679"/>
    </source>
</evidence>
<dbReference type="InterPro" id="IPR042199">
    <property type="entry name" value="AsparK_Bifunc_asparK/hSer_DH"/>
</dbReference>
<dbReference type="Gene3D" id="3.30.70.260">
    <property type="match status" value="2"/>
</dbReference>
<evidence type="ECO:0000256" key="4">
    <source>
        <dbReference type="ARBA" id="ARBA00022741"/>
    </source>
</evidence>
<evidence type="ECO:0000256" key="6">
    <source>
        <dbReference type="ARBA" id="ARBA00022840"/>
    </source>
</evidence>
<dbReference type="CDD" id="cd04243">
    <property type="entry name" value="AAK_AK-HSDH-like"/>
    <property type="match status" value="1"/>
</dbReference>
<reference evidence="12" key="1">
    <citation type="submission" date="2024-05" db="EMBL/GenBank/DDBJ databases">
        <title>Draft Genome Sequences of Flagellimonas sp. MMG031 and Marinobacter sp. MMG032 Isolated from the dinoflagellate Symbiodinium pilosum.</title>
        <authorList>
            <person name="Shikuma N.J."/>
            <person name="Farrell M.V."/>
        </authorList>
    </citation>
    <scope>NUCLEOTIDE SEQUENCE</scope>
    <source>
        <strain evidence="12">MMG031</strain>
    </source>
</reference>
<feature type="binding site" evidence="8">
    <location>
        <begin position="5"/>
        <end position="8"/>
    </location>
    <ligand>
        <name>ATP</name>
        <dbReference type="ChEBI" id="CHEBI:30616"/>
    </ligand>
</feature>
<dbReference type="InterPro" id="IPR005260">
    <property type="entry name" value="Asp_kin_monofn"/>
</dbReference>
<accession>A0AAU7N0X8</accession>
<evidence type="ECO:0000259" key="11">
    <source>
        <dbReference type="Pfam" id="PF00696"/>
    </source>
</evidence>
<dbReference type="PIRSF" id="PIRSF000726">
    <property type="entry name" value="Asp_kin"/>
    <property type="match status" value="1"/>
</dbReference>
<dbReference type="GO" id="GO:0009089">
    <property type="term" value="P:lysine biosynthetic process via diaminopimelate"/>
    <property type="evidence" value="ECO:0007669"/>
    <property type="project" value="InterPro"/>
</dbReference>
<evidence type="ECO:0000256" key="8">
    <source>
        <dbReference type="PIRSR" id="PIRSR000726-1"/>
    </source>
</evidence>
<keyword evidence="6 8" id="KW-0067">ATP-binding</keyword>
<feature type="domain" description="Aspartate/glutamate/uridylate kinase" evidence="11">
    <location>
        <begin position="2"/>
        <end position="277"/>
    </location>
</feature>
<evidence type="ECO:0000256" key="9">
    <source>
        <dbReference type="RuleBase" id="RU003448"/>
    </source>
</evidence>
<comment type="pathway">
    <text evidence="1 10">Amino-acid biosynthesis; L-lysine biosynthesis via DAP pathway; (S)-tetrahydrodipicolinate from L-aspartate: step 1/4.</text>
</comment>
<gene>
    <name evidence="12" type="ORF">ABNE31_04250</name>
</gene>
<organism evidence="12">
    <name type="scientific">Flagellimonas sp. MMG031</name>
    <dbReference type="NCBI Taxonomy" id="3158549"/>
    <lineage>
        <taxon>Bacteria</taxon>
        <taxon>Pseudomonadati</taxon>
        <taxon>Bacteroidota</taxon>
        <taxon>Flavobacteriia</taxon>
        <taxon>Flavobacteriales</taxon>
        <taxon>Flavobacteriaceae</taxon>
        <taxon>Flagellimonas</taxon>
    </lineage>
</organism>
<proteinExistence type="inferred from homology"/>
<keyword evidence="4 8" id="KW-0547">Nucleotide-binding</keyword>
<dbReference type="AlphaFoldDB" id="A0AAU7N0X8"/>
<dbReference type="SUPFAM" id="SSF53633">
    <property type="entry name" value="Carbamate kinase-like"/>
    <property type="match status" value="1"/>
</dbReference>